<dbReference type="AlphaFoldDB" id="A0A5M6DC64"/>
<name>A0A5M6DC64_9BACT</name>
<evidence type="ECO:0000313" key="1">
    <source>
        <dbReference type="EMBL" id="KAA5544056.1"/>
    </source>
</evidence>
<protein>
    <submittedName>
        <fullName evidence="1">Uncharacterized protein</fullName>
    </submittedName>
</protein>
<dbReference type="Proteomes" id="UP000323426">
    <property type="component" value="Unassembled WGS sequence"/>
</dbReference>
<gene>
    <name evidence="1" type="ORF">F0145_15890</name>
</gene>
<dbReference type="RefSeq" id="WP_150089671.1">
    <property type="nucleotide sequence ID" value="NZ_VWSF01000012.1"/>
</dbReference>
<dbReference type="EMBL" id="VWSF01000012">
    <property type="protein sequence ID" value="KAA5544056.1"/>
    <property type="molecule type" value="Genomic_DNA"/>
</dbReference>
<accession>A0A5M6DC64</accession>
<proteinExistence type="predicted"/>
<organism evidence="1 2">
    <name type="scientific">Adhaeribacter rhizoryzae</name>
    <dbReference type="NCBI Taxonomy" id="2607907"/>
    <lineage>
        <taxon>Bacteria</taxon>
        <taxon>Pseudomonadati</taxon>
        <taxon>Bacteroidota</taxon>
        <taxon>Cytophagia</taxon>
        <taxon>Cytophagales</taxon>
        <taxon>Hymenobacteraceae</taxon>
        <taxon>Adhaeribacter</taxon>
    </lineage>
</organism>
<keyword evidence="2" id="KW-1185">Reference proteome</keyword>
<evidence type="ECO:0000313" key="2">
    <source>
        <dbReference type="Proteomes" id="UP000323426"/>
    </source>
</evidence>
<sequence length="284" mass="33434">MIDELDDYFEYTCMDIEFDTIQIKKRHESINSKFTEAAKSWDKVLNSQWIARDYLAVKMILSSSILLSSVQFANEKNLRIVEPYLIYYSLLSCSRAVIFTSPFTDWNNGELFTMTHKKTINIVGDIISQYCKSKGEEIKSFIDWAREYREIFSYKFPSNGLTEHHLSLDKTIEVCTLLCEIAQFQSKILENAIDKHVKSDFQLDWNILGVGYKYGDANFKFIDKEDGYRLDYIYRKQKRPYSLHLIMTEGMVEDFFGAWYPEDDSNLNEVYNPDANWQIIFPVP</sequence>
<reference evidence="1 2" key="1">
    <citation type="submission" date="2019-09" db="EMBL/GenBank/DDBJ databases">
        <title>Genome sequence and assembly of Adhaeribacter sp.</title>
        <authorList>
            <person name="Chhetri G."/>
        </authorList>
    </citation>
    <scope>NUCLEOTIDE SEQUENCE [LARGE SCALE GENOMIC DNA]</scope>
    <source>
        <strain evidence="1 2">DK36</strain>
    </source>
</reference>
<comment type="caution">
    <text evidence="1">The sequence shown here is derived from an EMBL/GenBank/DDBJ whole genome shotgun (WGS) entry which is preliminary data.</text>
</comment>